<accession>A0ACB7X833</accession>
<evidence type="ECO:0000313" key="1">
    <source>
        <dbReference type="EMBL" id="KAH7836846.1"/>
    </source>
</evidence>
<comment type="caution">
    <text evidence="1">The sequence shown here is derived from an EMBL/GenBank/DDBJ whole genome shotgun (WGS) entry which is preliminary data.</text>
</comment>
<name>A0ACB7X833_9ERIC</name>
<dbReference type="Proteomes" id="UP000828048">
    <property type="component" value="Chromosome 6"/>
</dbReference>
<sequence>MKQLMRARFLPPDYDQVLFHQYQRCQQGIKPVHEYVAEFQRLSSCNDLPEIEGQLVARFVDGLRTDIQDAVNMQPVHTLLDAIQLATRAEFQLNRKGNYRNQATTRTFNSFPVHNQPKSSKGKGVIKASQNQVPQSQTKPSWKVQTNPKQGIGRSHDQNDPYAPPRGHKCYRCGGEGHFLNTCPKRQSINLLEHEDEENCHEEENFEEEDPSGWTHADEGVSLVSVVEEQEKMLVEQSIEEWGTLSTCETKTLCAIMIEEVNVEALVFKAANQRWTLQVMDNAMFHNVAFSNLCEDLFLQPLDYLLVTVCFDETVRVVIS</sequence>
<keyword evidence="2" id="KW-1185">Reference proteome</keyword>
<proteinExistence type="predicted"/>
<reference evidence="1 2" key="1">
    <citation type="journal article" date="2021" name="Hortic Res">
        <title>High-quality reference genome and annotation aids understanding of berry development for evergreen blueberry (Vaccinium darrowii).</title>
        <authorList>
            <person name="Yu J."/>
            <person name="Hulse-Kemp A.M."/>
            <person name="Babiker E."/>
            <person name="Staton M."/>
        </authorList>
    </citation>
    <scope>NUCLEOTIDE SEQUENCE [LARGE SCALE GENOMIC DNA]</scope>
    <source>
        <strain evidence="2">cv. NJ 8807/NJ 8810</strain>
        <tissue evidence="1">Young leaf</tissue>
    </source>
</reference>
<protein>
    <submittedName>
        <fullName evidence="1">Uncharacterized protein</fullName>
    </submittedName>
</protein>
<evidence type="ECO:0000313" key="2">
    <source>
        <dbReference type="Proteomes" id="UP000828048"/>
    </source>
</evidence>
<gene>
    <name evidence="1" type="ORF">Vadar_006353</name>
</gene>
<dbReference type="EMBL" id="CM037156">
    <property type="protein sequence ID" value="KAH7836846.1"/>
    <property type="molecule type" value="Genomic_DNA"/>
</dbReference>
<organism evidence="1 2">
    <name type="scientific">Vaccinium darrowii</name>
    <dbReference type="NCBI Taxonomy" id="229202"/>
    <lineage>
        <taxon>Eukaryota</taxon>
        <taxon>Viridiplantae</taxon>
        <taxon>Streptophyta</taxon>
        <taxon>Embryophyta</taxon>
        <taxon>Tracheophyta</taxon>
        <taxon>Spermatophyta</taxon>
        <taxon>Magnoliopsida</taxon>
        <taxon>eudicotyledons</taxon>
        <taxon>Gunneridae</taxon>
        <taxon>Pentapetalae</taxon>
        <taxon>asterids</taxon>
        <taxon>Ericales</taxon>
        <taxon>Ericaceae</taxon>
        <taxon>Vaccinioideae</taxon>
        <taxon>Vaccinieae</taxon>
        <taxon>Vaccinium</taxon>
    </lineage>
</organism>